<accession>A0A974PIG7</accession>
<protein>
    <submittedName>
        <fullName evidence="1">Uncharacterized protein</fullName>
    </submittedName>
</protein>
<dbReference type="Proteomes" id="UP000595841">
    <property type="component" value="Plasmid unnamed1"/>
</dbReference>
<geneLocation type="plasmid" evidence="1 2">
    <name>unnamed1</name>
</geneLocation>
<sequence length="67" mass="7637">MYKVLYPNQAENAVLETRDQYICPFTGKRFSSMDKLVGSAIPTLIQWATAQQRREAERAAARSQENS</sequence>
<evidence type="ECO:0000313" key="2">
    <source>
        <dbReference type="Proteomes" id="UP000595841"/>
    </source>
</evidence>
<dbReference type="AlphaFoldDB" id="A0A974PIG7"/>
<keyword evidence="2" id="KW-1185">Reference proteome</keyword>
<reference evidence="1 2" key="1">
    <citation type="submission" date="2021-01" db="EMBL/GenBank/DDBJ databases">
        <title>Whole genome sequence of Paenibacillus sonchi LMG 24727 for comparative genomics.</title>
        <authorList>
            <person name="Lee G."/>
            <person name="Kim M.-J."/>
            <person name="Lim K."/>
            <person name="Shin J.-H."/>
        </authorList>
    </citation>
    <scope>NUCLEOTIDE SEQUENCE [LARGE SCALE GENOMIC DNA]</scope>
    <source>
        <strain evidence="1 2">LMG 24727</strain>
        <plasmid evidence="1 2">unnamed1</plasmid>
    </source>
</reference>
<proteinExistence type="predicted"/>
<name>A0A974PIG7_9BACL</name>
<keyword evidence="1" id="KW-0614">Plasmid</keyword>
<gene>
    <name evidence="1" type="ORF">JI735_34500</name>
</gene>
<dbReference type="RefSeq" id="WP_202677755.1">
    <property type="nucleotide sequence ID" value="NZ_CP068596.1"/>
</dbReference>
<organism evidence="1 2">
    <name type="scientific">Paenibacillus sonchi</name>
    <dbReference type="NCBI Taxonomy" id="373687"/>
    <lineage>
        <taxon>Bacteria</taxon>
        <taxon>Bacillati</taxon>
        <taxon>Bacillota</taxon>
        <taxon>Bacilli</taxon>
        <taxon>Bacillales</taxon>
        <taxon>Paenibacillaceae</taxon>
        <taxon>Paenibacillus</taxon>
        <taxon>Paenibacillus sonchi group</taxon>
    </lineage>
</organism>
<dbReference type="EMBL" id="CP068596">
    <property type="protein sequence ID" value="QQZ64547.1"/>
    <property type="molecule type" value="Genomic_DNA"/>
</dbReference>
<dbReference type="KEGG" id="pson:JI735_34500"/>
<evidence type="ECO:0000313" key="1">
    <source>
        <dbReference type="EMBL" id="QQZ64547.1"/>
    </source>
</evidence>